<dbReference type="PROSITE" id="PS50850">
    <property type="entry name" value="MFS"/>
    <property type="match status" value="1"/>
</dbReference>
<feature type="domain" description="Major facilitator superfamily (MFS) profile" evidence="7">
    <location>
        <begin position="239"/>
        <end position="435"/>
    </location>
</feature>
<dbReference type="EMBL" id="JASXSZ010000001">
    <property type="protein sequence ID" value="MDL9978699.1"/>
    <property type="molecule type" value="Genomic_DNA"/>
</dbReference>
<dbReference type="PANTHER" id="PTHR23534">
    <property type="entry name" value="MFS PERMEASE"/>
    <property type="match status" value="1"/>
</dbReference>
<feature type="transmembrane region" description="Helical" evidence="6">
    <location>
        <begin position="366"/>
        <end position="388"/>
    </location>
</feature>
<dbReference type="Pfam" id="PF07690">
    <property type="entry name" value="MFS_1"/>
    <property type="match status" value="2"/>
</dbReference>
<evidence type="ECO:0000313" key="8">
    <source>
        <dbReference type="EMBL" id="MDL9978699.1"/>
    </source>
</evidence>
<dbReference type="SUPFAM" id="SSF103473">
    <property type="entry name" value="MFS general substrate transporter"/>
    <property type="match status" value="1"/>
</dbReference>
<feature type="transmembrane region" description="Helical" evidence="6">
    <location>
        <begin position="155"/>
        <end position="174"/>
    </location>
</feature>
<dbReference type="InterPro" id="IPR020846">
    <property type="entry name" value="MFS_dom"/>
</dbReference>
<keyword evidence="2 6" id="KW-0812">Transmembrane</keyword>
<feature type="transmembrane region" description="Helical" evidence="6">
    <location>
        <begin position="112"/>
        <end position="134"/>
    </location>
</feature>
<feature type="region of interest" description="Disordered" evidence="5">
    <location>
        <begin position="416"/>
        <end position="435"/>
    </location>
</feature>
<organism evidence="8 9">
    <name type="scientific">Microbacterium candidum</name>
    <dbReference type="NCBI Taxonomy" id="3041922"/>
    <lineage>
        <taxon>Bacteria</taxon>
        <taxon>Bacillati</taxon>
        <taxon>Actinomycetota</taxon>
        <taxon>Actinomycetes</taxon>
        <taxon>Micrococcales</taxon>
        <taxon>Microbacteriaceae</taxon>
        <taxon>Microbacterium</taxon>
    </lineage>
</organism>
<evidence type="ECO:0000256" key="5">
    <source>
        <dbReference type="SAM" id="MobiDB-lite"/>
    </source>
</evidence>
<keyword evidence="3 6" id="KW-1133">Transmembrane helix</keyword>
<dbReference type="InterPro" id="IPR036259">
    <property type="entry name" value="MFS_trans_sf"/>
</dbReference>
<proteinExistence type="predicted"/>
<dbReference type="PANTHER" id="PTHR23534:SF1">
    <property type="entry name" value="MAJOR FACILITATOR SUPERFAMILY PROTEIN"/>
    <property type="match status" value="1"/>
</dbReference>
<evidence type="ECO:0000259" key="7">
    <source>
        <dbReference type="PROSITE" id="PS50850"/>
    </source>
</evidence>
<evidence type="ECO:0000256" key="4">
    <source>
        <dbReference type="ARBA" id="ARBA00023136"/>
    </source>
</evidence>
<feature type="transmembrane region" description="Helical" evidence="6">
    <location>
        <begin position="330"/>
        <end position="354"/>
    </location>
</feature>
<gene>
    <name evidence="8" type="ORF">QSV35_05115</name>
</gene>
<dbReference type="RefSeq" id="WP_286287339.1">
    <property type="nucleotide sequence ID" value="NZ_JASXSZ010000001.1"/>
</dbReference>
<sequence>MTTSPGPTLDRSVRRSRRPASRRRQTEWSTWGLLGCQALYYATVSVDLTLTALVGLSLAPSPALATLPLAFMTLVGAICAVLAGLVAGRIGYTPVMIGGAVMGAGGALVCAWAVSGGGFWLLCAGTGLVGTYRATGGYIRLMGADLASAGRRDRAMSLILAGGLLAAIAGPWVATSTMSMFGSLYTGSYLVVAVLSFASVPILAAIVPVERRHRRPRKNSAHRHHPAPPLRLREVERPRDFITALATLAIAGTVMTLVMAIGPLESVHAQYPPTASAAVIQWHMVGMFAPSLFSGLLLGRWGRRAIAILGTLILASGGIIGMSGESFAQLLLALGLNGLGWNFLFVAGTSYLVSCYPPGRGGRLQAITEGVGSATAVIVSFAASAAFLTLGWRGSNVIAVILPLLLLLWLARKGNRQPGPREESTGWRQVGALGE</sequence>
<feature type="transmembrane region" description="Helical" evidence="6">
    <location>
        <begin position="280"/>
        <end position="298"/>
    </location>
</feature>
<comment type="caution">
    <text evidence="8">The sequence shown here is derived from an EMBL/GenBank/DDBJ whole genome shotgun (WGS) entry which is preliminary data.</text>
</comment>
<dbReference type="Proteomes" id="UP001235064">
    <property type="component" value="Unassembled WGS sequence"/>
</dbReference>
<feature type="transmembrane region" description="Helical" evidence="6">
    <location>
        <begin position="305"/>
        <end position="324"/>
    </location>
</feature>
<evidence type="ECO:0000313" key="9">
    <source>
        <dbReference type="Proteomes" id="UP001235064"/>
    </source>
</evidence>
<evidence type="ECO:0000256" key="2">
    <source>
        <dbReference type="ARBA" id="ARBA00022692"/>
    </source>
</evidence>
<feature type="transmembrane region" description="Helical" evidence="6">
    <location>
        <begin position="38"/>
        <end position="59"/>
    </location>
</feature>
<keyword evidence="4 6" id="KW-0472">Membrane</keyword>
<keyword evidence="9" id="KW-1185">Reference proteome</keyword>
<dbReference type="Gene3D" id="1.20.1250.20">
    <property type="entry name" value="MFS general substrate transporter like domains"/>
    <property type="match status" value="1"/>
</dbReference>
<name>A0ABT7MW68_9MICO</name>
<feature type="transmembrane region" description="Helical" evidence="6">
    <location>
        <begin position="241"/>
        <end position="260"/>
    </location>
</feature>
<evidence type="ECO:0000256" key="1">
    <source>
        <dbReference type="ARBA" id="ARBA00004651"/>
    </source>
</evidence>
<evidence type="ECO:0000256" key="3">
    <source>
        <dbReference type="ARBA" id="ARBA00022989"/>
    </source>
</evidence>
<accession>A0ABT7MW68</accession>
<reference evidence="8 9" key="1">
    <citation type="submission" date="2023-06" db="EMBL/GenBank/DDBJ databases">
        <title>Microbacterium sp. nov., isolated from a waste landfill.</title>
        <authorList>
            <person name="Wen W."/>
        </authorList>
    </citation>
    <scope>NUCLEOTIDE SEQUENCE [LARGE SCALE GENOMIC DNA]</scope>
    <source>
        <strain evidence="8 9">ASV49</strain>
    </source>
</reference>
<evidence type="ECO:0000256" key="6">
    <source>
        <dbReference type="SAM" id="Phobius"/>
    </source>
</evidence>
<dbReference type="InterPro" id="IPR011701">
    <property type="entry name" value="MFS"/>
</dbReference>
<comment type="subcellular location">
    <subcellularLocation>
        <location evidence="1">Cell membrane</location>
        <topology evidence="1">Multi-pass membrane protein</topology>
    </subcellularLocation>
</comment>
<protein>
    <submittedName>
        <fullName evidence="8">MFS transporter</fullName>
    </submittedName>
</protein>
<feature type="region of interest" description="Disordered" evidence="5">
    <location>
        <begin position="1"/>
        <end position="21"/>
    </location>
</feature>
<feature type="transmembrane region" description="Helical" evidence="6">
    <location>
        <begin position="71"/>
        <end position="92"/>
    </location>
</feature>
<feature type="transmembrane region" description="Helical" evidence="6">
    <location>
        <begin position="394"/>
        <end position="411"/>
    </location>
</feature>
<feature type="transmembrane region" description="Helical" evidence="6">
    <location>
        <begin position="186"/>
        <end position="209"/>
    </location>
</feature>